<evidence type="ECO:0000313" key="4">
    <source>
        <dbReference type="Proteomes" id="UP001292094"/>
    </source>
</evidence>
<name>A0AAE1P6X3_9EUCA</name>
<keyword evidence="4" id="KW-1185">Reference proteome</keyword>
<protein>
    <submittedName>
        <fullName evidence="3">Uncharacterized protein</fullName>
    </submittedName>
</protein>
<sequence length="236" mass="27126">MSAGGVLLLPRLLVVVWGLLLPHSLLLVQVSGMEVRTWYKTQVSKGKLEAMTPTEITSQRIIECAVMASQDPETHLFCHPDAATCSFYDIKVKAGHTDSSPVQDCWTKHTNVCESGGQTYEEGETFVDSATCSTFLCSDGINVQQSFMGDEEEKVKVEIEEEENIEIKKKDKEMVNIEKWDEEMNEEEEKVEIEKEEEQEEKVEIEEEEEEKVKIEKWDEEKVEIEEEEEEKVKIE</sequence>
<organism evidence="3 4">
    <name type="scientific">Petrolisthes manimaculis</name>
    <dbReference type="NCBI Taxonomy" id="1843537"/>
    <lineage>
        <taxon>Eukaryota</taxon>
        <taxon>Metazoa</taxon>
        <taxon>Ecdysozoa</taxon>
        <taxon>Arthropoda</taxon>
        <taxon>Crustacea</taxon>
        <taxon>Multicrustacea</taxon>
        <taxon>Malacostraca</taxon>
        <taxon>Eumalacostraca</taxon>
        <taxon>Eucarida</taxon>
        <taxon>Decapoda</taxon>
        <taxon>Pleocyemata</taxon>
        <taxon>Anomura</taxon>
        <taxon>Galatheoidea</taxon>
        <taxon>Porcellanidae</taxon>
        <taxon>Petrolisthes</taxon>
    </lineage>
</organism>
<accession>A0AAE1P6X3</accession>
<feature type="region of interest" description="Disordered" evidence="1">
    <location>
        <begin position="181"/>
        <end position="210"/>
    </location>
</feature>
<comment type="caution">
    <text evidence="3">The sequence shown here is derived from an EMBL/GenBank/DDBJ whole genome shotgun (WGS) entry which is preliminary data.</text>
</comment>
<gene>
    <name evidence="3" type="ORF">Pmani_025911</name>
</gene>
<proteinExistence type="predicted"/>
<dbReference type="EMBL" id="JAWZYT010002800">
    <property type="protein sequence ID" value="KAK4301979.1"/>
    <property type="molecule type" value="Genomic_DNA"/>
</dbReference>
<dbReference type="AlphaFoldDB" id="A0AAE1P6X3"/>
<evidence type="ECO:0000256" key="1">
    <source>
        <dbReference type="SAM" id="MobiDB-lite"/>
    </source>
</evidence>
<keyword evidence="2" id="KW-0732">Signal</keyword>
<reference evidence="3" key="1">
    <citation type="submission" date="2023-11" db="EMBL/GenBank/DDBJ databases">
        <title>Genome assemblies of two species of porcelain crab, Petrolisthes cinctipes and Petrolisthes manimaculis (Anomura: Porcellanidae).</title>
        <authorList>
            <person name="Angst P."/>
        </authorList>
    </citation>
    <scope>NUCLEOTIDE SEQUENCE</scope>
    <source>
        <strain evidence="3">PB745_02</strain>
        <tissue evidence="3">Gill</tissue>
    </source>
</reference>
<evidence type="ECO:0000313" key="3">
    <source>
        <dbReference type="EMBL" id="KAK4301979.1"/>
    </source>
</evidence>
<feature type="chain" id="PRO_5041953754" evidence="2">
    <location>
        <begin position="19"/>
        <end position="236"/>
    </location>
</feature>
<dbReference type="Proteomes" id="UP001292094">
    <property type="component" value="Unassembled WGS sequence"/>
</dbReference>
<feature type="signal peptide" evidence="2">
    <location>
        <begin position="1"/>
        <end position="18"/>
    </location>
</feature>
<evidence type="ECO:0000256" key="2">
    <source>
        <dbReference type="SAM" id="SignalP"/>
    </source>
</evidence>